<keyword evidence="3" id="KW-1185">Reference proteome</keyword>
<protein>
    <submittedName>
        <fullName evidence="1 2">Uncharacterized protein</fullName>
    </submittedName>
</protein>
<evidence type="ECO:0000313" key="1">
    <source>
        <dbReference type="EMBL" id="KEH43752.1"/>
    </source>
</evidence>
<accession>A0A072VPL8</accession>
<dbReference type="Proteomes" id="UP000002051">
    <property type="component" value="Unassembled WGS sequence"/>
</dbReference>
<dbReference type="HOGENOM" id="CLU_3053344_0_0_1"/>
<evidence type="ECO:0000313" key="2">
    <source>
        <dbReference type="EnsemblPlants" id="KEH43752"/>
    </source>
</evidence>
<name>A0A072VPL8_MEDTR</name>
<reference evidence="1 3" key="1">
    <citation type="journal article" date="2011" name="Nature">
        <title>The Medicago genome provides insight into the evolution of rhizobial symbioses.</title>
        <authorList>
            <person name="Young N.D."/>
            <person name="Debelle F."/>
            <person name="Oldroyd G.E."/>
            <person name="Geurts R."/>
            <person name="Cannon S.B."/>
            <person name="Udvardi M.K."/>
            <person name="Benedito V.A."/>
            <person name="Mayer K.F."/>
            <person name="Gouzy J."/>
            <person name="Schoof H."/>
            <person name="Van de Peer Y."/>
            <person name="Proost S."/>
            <person name="Cook D.R."/>
            <person name="Meyers B.C."/>
            <person name="Spannagl M."/>
            <person name="Cheung F."/>
            <person name="De Mita S."/>
            <person name="Krishnakumar V."/>
            <person name="Gundlach H."/>
            <person name="Zhou S."/>
            <person name="Mudge J."/>
            <person name="Bharti A.K."/>
            <person name="Murray J.D."/>
            <person name="Naoumkina M.A."/>
            <person name="Rosen B."/>
            <person name="Silverstein K.A."/>
            <person name="Tang H."/>
            <person name="Rombauts S."/>
            <person name="Zhao P.X."/>
            <person name="Zhou P."/>
            <person name="Barbe V."/>
            <person name="Bardou P."/>
            <person name="Bechner M."/>
            <person name="Bellec A."/>
            <person name="Berger A."/>
            <person name="Berges H."/>
            <person name="Bidwell S."/>
            <person name="Bisseling T."/>
            <person name="Choisne N."/>
            <person name="Couloux A."/>
            <person name="Denny R."/>
            <person name="Deshpande S."/>
            <person name="Dai X."/>
            <person name="Doyle J.J."/>
            <person name="Dudez A.M."/>
            <person name="Farmer A.D."/>
            <person name="Fouteau S."/>
            <person name="Franken C."/>
            <person name="Gibelin C."/>
            <person name="Gish J."/>
            <person name="Goldstein S."/>
            <person name="Gonzalez A.J."/>
            <person name="Green P.J."/>
            <person name="Hallab A."/>
            <person name="Hartog M."/>
            <person name="Hua A."/>
            <person name="Humphray S.J."/>
            <person name="Jeong D.H."/>
            <person name="Jing Y."/>
            <person name="Jocker A."/>
            <person name="Kenton S.M."/>
            <person name="Kim D.J."/>
            <person name="Klee K."/>
            <person name="Lai H."/>
            <person name="Lang C."/>
            <person name="Lin S."/>
            <person name="Macmil S.L."/>
            <person name="Magdelenat G."/>
            <person name="Matthews L."/>
            <person name="McCorrison J."/>
            <person name="Monaghan E.L."/>
            <person name="Mun J.H."/>
            <person name="Najar F.Z."/>
            <person name="Nicholson C."/>
            <person name="Noirot C."/>
            <person name="O'Bleness M."/>
            <person name="Paule C.R."/>
            <person name="Poulain J."/>
            <person name="Prion F."/>
            <person name="Qin B."/>
            <person name="Qu C."/>
            <person name="Retzel E.F."/>
            <person name="Riddle C."/>
            <person name="Sallet E."/>
            <person name="Samain S."/>
            <person name="Samson N."/>
            <person name="Sanders I."/>
            <person name="Saurat O."/>
            <person name="Scarpelli C."/>
            <person name="Schiex T."/>
            <person name="Segurens B."/>
            <person name="Severin A.J."/>
            <person name="Sherrier D.J."/>
            <person name="Shi R."/>
            <person name="Sims S."/>
            <person name="Singer S.R."/>
            <person name="Sinharoy S."/>
            <person name="Sterck L."/>
            <person name="Viollet A."/>
            <person name="Wang B.B."/>
            <person name="Wang K."/>
            <person name="Wang M."/>
            <person name="Wang X."/>
            <person name="Warfsmann J."/>
            <person name="Weissenbach J."/>
            <person name="White D.D."/>
            <person name="White J.D."/>
            <person name="Wiley G.B."/>
            <person name="Wincker P."/>
            <person name="Xing Y."/>
            <person name="Yang L."/>
            <person name="Yao Z."/>
            <person name="Ying F."/>
            <person name="Zhai J."/>
            <person name="Zhou L."/>
            <person name="Zuber A."/>
            <person name="Denarie J."/>
            <person name="Dixon R.A."/>
            <person name="May G.D."/>
            <person name="Schwartz D.C."/>
            <person name="Rogers J."/>
            <person name="Quetier F."/>
            <person name="Town C.D."/>
            <person name="Roe B.A."/>
        </authorList>
    </citation>
    <scope>NUCLEOTIDE SEQUENCE [LARGE SCALE GENOMIC DNA]</scope>
    <source>
        <strain evidence="1">A17</strain>
        <strain evidence="2 3">cv. Jemalong A17</strain>
    </source>
</reference>
<dbReference type="EnsemblPlants" id="KEH43752">
    <property type="protein sequence ID" value="KEH43752"/>
    <property type="gene ID" value="MTR_1g101975"/>
</dbReference>
<proteinExistence type="predicted"/>
<reference evidence="2" key="3">
    <citation type="submission" date="2015-04" db="UniProtKB">
        <authorList>
            <consortium name="EnsemblPlants"/>
        </authorList>
    </citation>
    <scope>IDENTIFICATION</scope>
    <source>
        <strain evidence="2">cv. Jemalong A17</strain>
    </source>
</reference>
<evidence type="ECO:0000313" key="3">
    <source>
        <dbReference type="Proteomes" id="UP000002051"/>
    </source>
</evidence>
<sequence>MAKNYKKNFTIQSAEAMERGHAYIKQKSVILLATLVGIETCRHPNGSATFKWAY</sequence>
<dbReference type="AlphaFoldDB" id="A0A072VPL8"/>
<reference evidence="1 3" key="2">
    <citation type="journal article" date="2014" name="BMC Genomics">
        <title>An improved genome release (version Mt4.0) for the model legume Medicago truncatula.</title>
        <authorList>
            <person name="Tang H."/>
            <person name="Krishnakumar V."/>
            <person name="Bidwell S."/>
            <person name="Rosen B."/>
            <person name="Chan A."/>
            <person name="Zhou S."/>
            <person name="Gentzbittel L."/>
            <person name="Childs K.L."/>
            <person name="Yandell M."/>
            <person name="Gundlach H."/>
            <person name="Mayer K.F."/>
            <person name="Schwartz D.C."/>
            <person name="Town C.D."/>
        </authorList>
    </citation>
    <scope>GENOME REANNOTATION</scope>
    <source>
        <strain evidence="1">A17</strain>
        <strain evidence="2 3">cv. Jemalong A17</strain>
    </source>
</reference>
<organism evidence="1 3">
    <name type="scientific">Medicago truncatula</name>
    <name type="common">Barrel medic</name>
    <name type="synonym">Medicago tribuloides</name>
    <dbReference type="NCBI Taxonomy" id="3880"/>
    <lineage>
        <taxon>Eukaryota</taxon>
        <taxon>Viridiplantae</taxon>
        <taxon>Streptophyta</taxon>
        <taxon>Embryophyta</taxon>
        <taxon>Tracheophyta</taxon>
        <taxon>Spermatophyta</taxon>
        <taxon>Magnoliopsida</taxon>
        <taxon>eudicotyledons</taxon>
        <taxon>Gunneridae</taxon>
        <taxon>Pentapetalae</taxon>
        <taxon>rosids</taxon>
        <taxon>fabids</taxon>
        <taxon>Fabales</taxon>
        <taxon>Fabaceae</taxon>
        <taxon>Papilionoideae</taxon>
        <taxon>50 kb inversion clade</taxon>
        <taxon>NPAAA clade</taxon>
        <taxon>Hologalegina</taxon>
        <taxon>IRL clade</taxon>
        <taxon>Trifolieae</taxon>
        <taxon>Medicago</taxon>
    </lineage>
</organism>
<dbReference type="EMBL" id="CM001217">
    <property type="protein sequence ID" value="KEH43752.1"/>
    <property type="molecule type" value="Genomic_DNA"/>
</dbReference>
<gene>
    <name evidence="1" type="ordered locus">MTR_1g101975</name>
</gene>